<feature type="transmembrane region" description="Helical" evidence="7">
    <location>
        <begin position="21"/>
        <end position="42"/>
    </location>
</feature>
<evidence type="ECO:0000256" key="6">
    <source>
        <dbReference type="ARBA" id="ARBA00023136"/>
    </source>
</evidence>
<dbReference type="CDD" id="cd06261">
    <property type="entry name" value="TM_PBP2"/>
    <property type="match status" value="1"/>
</dbReference>
<feature type="transmembrane region" description="Helical" evidence="7">
    <location>
        <begin position="188"/>
        <end position="216"/>
    </location>
</feature>
<feature type="transmembrane region" description="Helical" evidence="7">
    <location>
        <begin position="93"/>
        <end position="113"/>
    </location>
</feature>
<feature type="transmembrane region" description="Helical" evidence="7">
    <location>
        <begin position="125"/>
        <end position="147"/>
    </location>
</feature>
<dbReference type="InterPro" id="IPR050366">
    <property type="entry name" value="BP-dependent_transpt_permease"/>
</dbReference>
<comment type="similarity">
    <text evidence="7">Belongs to the binding-protein-dependent transport system permease family.</text>
</comment>
<accession>A0ABW0LI80</accession>
<evidence type="ECO:0000256" key="1">
    <source>
        <dbReference type="ARBA" id="ARBA00004651"/>
    </source>
</evidence>
<evidence type="ECO:0000256" key="7">
    <source>
        <dbReference type="RuleBase" id="RU363032"/>
    </source>
</evidence>
<dbReference type="InterPro" id="IPR000515">
    <property type="entry name" value="MetI-like"/>
</dbReference>
<feature type="transmembrane region" description="Helical" evidence="7">
    <location>
        <begin position="342"/>
        <end position="364"/>
    </location>
</feature>
<dbReference type="PROSITE" id="PS50928">
    <property type="entry name" value="ABC_TM1"/>
    <property type="match status" value="1"/>
</dbReference>
<protein>
    <submittedName>
        <fullName evidence="9">ABC transporter permease</fullName>
    </submittedName>
</protein>
<dbReference type="SUPFAM" id="SSF161098">
    <property type="entry name" value="MetI-like"/>
    <property type="match status" value="1"/>
</dbReference>
<dbReference type="Pfam" id="PF12911">
    <property type="entry name" value="OppC_N"/>
    <property type="match status" value="1"/>
</dbReference>
<evidence type="ECO:0000313" key="9">
    <source>
        <dbReference type="EMBL" id="MFC5464221.1"/>
    </source>
</evidence>
<evidence type="ECO:0000313" key="10">
    <source>
        <dbReference type="Proteomes" id="UP001596147"/>
    </source>
</evidence>
<proteinExistence type="inferred from homology"/>
<keyword evidence="4 7" id="KW-0812">Transmembrane</keyword>
<feature type="transmembrane region" description="Helical" evidence="7">
    <location>
        <begin position="305"/>
        <end position="330"/>
    </location>
</feature>
<dbReference type="Gene3D" id="1.10.3720.10">
    <property type="entry name" value="MetI-like"/>
    <property type="match status" value="1"/>
</dbReference>
<dbReference type="RefSeq" id="WP_382348766.1">
    <property type="nucleotide sequence ID" value="NZ_JBHSMC010000003.1"/>
</dbReference>
<dbReference type="InterPro" id="IPR035906">
    <property type="entry name" value="MetI-like_sf"/>
</dbReference>
<evidence type="ECO:0000256" key="2">
    <source>
        <dbReference type="ARBA" id="ARBA00022448"/>
    </source>
</evidence>
<feature type="transmembrane region" description="Helical" evidence="7">
    <location>
        <begin position="154"/>
        <end position="176"/>
    </location>
</feature>
<organism evidence="9 10">
    <name type="scientific">Lederbergia graminis</name>
    <dbReference type="NCBI Taxonomy" id="735518"/>
    <lineage>
        <taxon>Bacteria</taxon>
        <taxon>Bacillati</taxon>
        <taxon>Bacillota</taxon>
        <taxon>Bacilli</taxon>
        <taxon>Bacillales</taxon>
        <taxon>Bacillaceae</taxon>
        <taxon>Lederbergia</taxon>
    </lineage>
</organism>
<comment type="caution">
    <text evidence="9">The sequence shown here is derived from an EMBL/GenBank/DDBJ whole genome shotgun (WGS) entry which is preliminary data.</text>
</comment>
<feature type="domain" description="ABC transmembrane type-1" evidence="8">
    <location>
        <begin position="303"/>
        <end position="492"/>
    </location>
</feature>
<evidence type="ECO:0000256" key="5">
    <source>
        <dbReference type="ARBA" id="ARBA00022989"/>
    </source>
</evidence>
<dbReference type="PANTHER" id="PTHR43386:SF1">
    <property type="entry name" value="D,D-DIPEPTIDE TRANSPORT SYSTEM PERMEASE PROTEIN DDPC-RELATED"/>
    <property type="match status" value="1"/>
</dbReference>
<evidence type="ECO:0000256" key="4">
    <source>
        <dbReference type="ARBA" id="ARBA00022692"/>
    </source>
</evidence>
<keyword evidence="6 7" id="KW-0472">Membrane</keyword>
<keyword evidence="10" id="KW-1185">Reference proteome</keyword>
<keyword evidence="5 7" id="KW-1133">Transmembrane helix</keyword>
<comment type="subcellular location">
    <subcellularLocation>
        <location evidence="1 7">Cell membrane</location>
        <topology evidence="1 7">Multi-pass membrane protein</topology>
    </subcellularLocation>
</comment>
<feature type="transmembrane region" description="Helical" evidence="7">
    <location>
        <begin position="472"/>
        <end position="492"/>
    </location>
</feature>
<feature type="transmembrane region" description="Helical" evidence="7">
    <location>
        <begin position="241"/>
        <end position="263"/>
    </location>
</feature>
<name>A0ABW0LI80_9BACI</name>
<dbReference type="Pfam" id="PF00528">
    <property type="entry name" value="BPD_transp_1"/>
    <property type="match status" value="1"/>
</dbReference>
<feature type="transmembrane region" description="Helical" evidence="7">
    <location>
        <begin position="54"/>
        <end position="73"/>
    </location>
</feature>
<dbReference type="Proteomes" id="UP001596147">
    <property type="component" value="Unassembled WGS sequence"/>
</dbReference>
<sequence length="504" mass="55405">MSNELKKVASDKREHALKLTPEYAQASFTWIASLLLTLILLINSFDFSAQTLKPTMFAISIVYAVFTLIQVLITVKIRKDLLRTGEIQKNTRLLGYIQIVSILTANIFTFTFACNLVKNKKTIEYTFAVYMLLTQLFIIAVSALNIFKPYVADTFPLAMLALMVLAVFQFIVLLLVAKYVTDTNVPKWMLAIAVILILTVITGNVFALLLGANLLIKIINRDKPSSGKWVRVWETIAKNSMAMLGLFFIVFVFAISVCSQFTFDYAMAVENNYAAILQPPSLMYPLGTDNFGRDLFSRIVFGAQISFIVGILSTLIPVIIGGILGALAGYYSERTDNIIMRLLDILYAIPGILLAIAIIAAFGANTTNLIIALSVGSIPTYARTMRANVLMVSNLEYVAAARALGEKDWTIIFKHVVPNSLAPMIVKSTLTIGGAVIATSSLSYLGLGVEPHIPEWGNILKLGSTYLETHSYLAIWPGVAIIALVLSFNFLGDALRDALDPKLD</sequence>
<keyword evidence="2 7" id="KW-0813">Transport</keyword>
<reference evidence="10" key="1">
    <citation type="journal article" date="2019" name="Int. J. Syst. Evol. Microbiol.">
        <title>The Global Catalogue of Microorganisms (GCM) 10K type strain sequencing project: providing services to taxonomists for standard genome sequencing and annotation.</title>
        <authorList>
            <consortium name="The Broad Institute Genomics Platform"/>
            <consortium name="The Broad Institute Genome Sequencing Center for Infectious Disease"/>
            <person name="Wu L."/>
            <person name="Ma J."/>
        </authorList>
    </citation>
    <scope>NUCLEOTIDE SEQUENCE [LARGE SCALE GENOMIC DNA]</scope>
    <source>
        <strain evidence="10">CGMCC 1.12237</strain>
    </source>
</reference>
<keyword evidence="3" id="KW-1003">Cell membrane</keyword>
<dbReference type="InterPro" id="IPR025966">
    <property type="entry name" value="OppC_N"/>
</dbReference>
<dbReference type="PANTHER" id="PTHR43386">
    <property type="entry name" value="OLIGOPEPTIDE TRANSPORT SYSTEM PERMEASE PROTEIN APPC"/>
    <property type="match status" value="1"/>
</dbReference>
<evidence type="ECO:0000256" key="3">
    <source>
        <dbReference type="ARBA" id="ARBA00022475"/>
    </source>
</evidence>
<dbReference type="EMBL" id="JBHSMC010000003">
    <property type="protein sequence ID" value="MFC5464221.1"/>
    <property type="molecule type" value="Genomic_DNA"/>
</dbReference>
<gene>
    <name evidence="9" type="ORF">ACFPM4_05545</name>
</gene>
<evidence type="ECO:0000259" key="8">
    <source>
        <dbReference type="PROSITE" id="PS50928"/>
    </source>
</evidence>